<dbReference type="InterPro" id="IPR054491">
    <property type="entry name" value="MGH1-like_GH"/>
</dbReference>
<dbReference type="RefSeq" id="WP_239555219.1">
    <property type="nucleotide sequence ID" value="NZ_JBBGZA010000001.1"/>
</dbReference>
<gene>
    <name evidence="3" type="ORF">WH159_01025</name>
</gene>
<dbReference type="SUPFAM" id="SSF48208">
    <property type="entry name" value="Six-hairpin glycosidases"/>
    <property type="match status" value="1"/>
</dbReference>
<organism evidence="3 4">
    <name type="scientific">Sphingomonas molluscorum</name>
    <dbReference type="NCBI Taxonomy" id="418184"/>
    <lineage>
        <taxon>Bacteria</taxon>
        <taxon>Pseudomonadati</taxon>
        <taxon>Pseudomonadota</taxon>
        <taxon>Alphaproteobacteria</taxon>
        <taxon>Sphingomonadales</taxon>
        <taxon>Sphingomonadaceae</taxon>
        <taxon>Sphingomonas</taxon>
    </lineage>
</organism>
<evidence type="ECO:0000256" key="1">
    <source>
        <dbReference type="SAM" id="SignalP"/>
    </source>
</evidence>
<dbReference type="PROSITE" id="PS50022">
    <property type="entry name" value="FA58C_3"/>
    <property type="match status" value="1"/>
</dbReference>
<dbReference type="Pfam" id="PF00754">
    <property type="entry name" value="F5_F8_type_C"/>
    <property type="match status" value="1"/>
</dbReference>
<comment type="caution">
    <text evidence="3">The sequence shown here is derived from an EMBL/GenBank/DDBJ whole genome shotgun (WGS) entry which is preliminary data.</text>
</comment>
<name>A0ABU8Q255_9SPHN</name>
<dbReference type="EMBL" id="JBBGZA010000001">
    <property type="protein sequence ID" value="MEJ5093129.1"/>
    <property type="molecule type" value="Genomic_DNA"/>
</dbReference>
<dbReference type="Pfam" id="PF03633">
    <property type="entry name" value="Glyco_hydro_65C"/>
    <property type="match status" value="1"/>
</dbReference>
<evidence type="ECO:0000313" key="4">
    <source>
        <dbReference type="Proteomes" id="UP001380365"/>
    </source>
</evidence>
<dbReference type="InterPro" id="IPR012341">
    <property type="entry name" value="6hp_glycosidase-like_sf"/>
</dbReference>
<accession>A0ABU8Q255</accession>
<dbReference type="SUPFAM" id="SSF49785">
    <property type="entry name" value="Galactose-binding domain-like"/>
    <property type="match status" value="1"/>
</dbReference>
<dbReference type="InterPro" id="IPR008979">
    <property type="entry name" value="Galactose-bd-like_sf"/>
</dbReference>
<feature type="signal peptide" evidence="1">
    <location>
        <begin position="1"/>
        <end position="32"/>
    </location>
</feature>
<dbReference type="InterPro" id="IPR005194">
    <property type="entry name" value="Glyco_hydro_65_C"/>
</dbReference>
<keyword evidence="1" id="KW-0732">Signal</keyword>
<dbReference type="Proteomes" id="UP001380365">
    <property type="component" value="Unassembled WGS sequence"/>
</dbReference>
<sequence>MAINRKGTRIGRTVRMVALLGAAGLLGAGATAEPPQQSAATALRIDADAVMRARFGNDAPWYRDNIPLFESSDPKLDAVYYYRWQLFRAHQRDLGVKGYISTEFMDDVGWQREPYASLNDATGFHLYEGRWLRDRRYAGDYIDFLYQDGGNDRHFSEAIADATYARFLVDGDRADATRHLSAMRHIYGLWDDKFDFTKGLYFIEPLLDATEYTISSIDASGGKDGFRGGDSFRPSINAYMFANARAIARLSALAGDAKTAADYDARADRLRARVEEALWSPKLGHFIDRYKVDNEHVKYWEPIRGRELAGYVPWTFGLPSNDPRFANAWKHLLSPQGLGGPFGMRTVEPGYPHYMQQYRYEGTAPECQWNGPIWPFQTTQTLTAMANLLRDYRQDAVTRADYLRLLRQYAQLHYQGDRLDLEEDYHPDTGKPIVGLARSHHYFHSGFTDLVIAGLVGLRPREDDVLEVHPLVPAGTGPDSLQWFQLQDVPYHGRLVTIRYDADGSHYRQGAGLRVLVDGQEVARSAKAERIEVPIARRAAPARATRIDRAVELVRGQFPKPSASSGTPERIHDAVDGRVVFFPENGHGWSSQAGERAPWLQVDFGKATELSSAELAFFADAQHAAPTGYTIEAQVDGRWQKVTAEQDAPLANGITNARWAPLRATAVRVRMRPQAGKPVRVIELKLF</sequence>
<evidence type="ECO:0000259" key="2">
    <source>
        <dbReference type="PROSITE" id="PS50022"/>
    </source>
</evidence>
<reference evidence="3 4" key="1">
    <citation type="submission" date="2023-12" db="EMBL/GenBank/DDBJ databases">
        <title>Gut-associated functions are favored during microbiome assembly across C. elegans life.</title>
        <authorList>
            <person name="Zimmermann J."/>
        </authorList>
    </citation>
    <scope>NUCLEOTIDE SEQUENCE [LARGE SCALE GENOMIC DNA]</scope>
    <source>
        <strain evidence="3 4">JUb134</strain>
    </source>
</reference>
<keyword evidence="4" id="KW-1185">Reference proteome</keyword>
<proteinExistence type="predicted"/>
<dbReference type="Gene3D" id="1.50.10.10">
    <property type="match status" value="1"/>
</dbReference>
<dbReference type="Pfam" id="PF22422">
    <property type="entry name" value="MGH1-like_GH"/>
    <property type="match status" value="1"/>
</dbReference>
<dbReference type="Gene3D" id="2.60.120.260">
    <property type="entry name" value="Galactose-binding domain-like"/>
    <property type="match status" value="1"/>
</dbReference>
<dbReference type="InterPro" id="IPR000421">
    <property type="entry name" value="FA58C"/>
</dbReference>
<dbReference type="InterPro" id="IPR008928">
    <property type="entry name" value="6-hairpin_glycosidase_sf"/>
</dbReference>
<protein>
    <submittedName>
        <fullName evidence="3">Discoidin domain-containing protein</fullName>
    </submittedName>
</protein>
<evidence type="ECO:0000313" key="3">
    <source>
        <dbReference type="EMBL" id="MEJ5093129.1"/>
    </source>
</evidence>
<feature type="domain" description="F5/8 type C" evidence="2">
    <location>
        <begin position="542"/>
        <end position="687"/>
    </location>
</feature>
<feature type="chain" id="PRO_5045452483" evidence="1">
    <location>
        <begin position="33"/>
        <end position="687"/>
    </location>
</feature>